<dbReference type="Proteomes" id="UP001203207">
    <property type="component" value="Unassembled WGS sequence"/>
</dbReference>
<dbReference type="PANTHER" id="PTHR34512">
    <property type="entry name" value="CELL SURFACE PROTEIN"/>
    <property type="match status" value="1"/>
</dbReference>
<dbReference type="Pfam" id="PF13360">
    <property type="entry name" value="PQQ_2"/>
    <property type="match status" value="1"/>
</dbReference>
<evidence type="ECO:0000259" key="1">
    <source>
        <dbReference type="Pfam" id="PF13360"/>
    </source>
</evidence>
<dbReference type="AlphaFoldDB" id="A0AAE3K6Z3"/>
<dbReference type="InterPro" id="IPR015943">
    <property type="entry name" value="WD40/YVTN_repeat-like_dom_sf"/>
</dbReference>
<dbReference type="InterPro" id="IPR011047">
    <property type="entry name" value="Quinoprotein_ADH-like_sf"/>
</dbReference>
<dbReference type="EMBL" id="JAKRVX010000001">
    <property type="protein sequence ID" value="MCL9815727.1"/>
    <property type="molecule type" value="Genomic_DNA"/>
</dbReference>
<gene>
    <name evidence="2" type="ORF">AArcSt2_02115</name>
</gene>
<evidence type="ECO:0000313" key="2">
    <source>
        <dbReference type="EMBL" id="MCL9815727.1"/>
    </source>
</evidence>
<name>A0AAE3K6Z3_9EURY</name>
<dbReference type="InterPro" id="IPR018391">
    <property type="entry name" value="PQQ_b-propeller_rpt"/>
</dbReference>
<reference evidence="2" key="1">
    <citation type="journal article" date="2022" name="Syst. Appl. Microbiol.">
        <title>Natronocalculus amylovorans gen. nov., sp. nov., and Natranaeroarchaeum aerophilus sp. nov., dominant culturable amylolytic natronoarchaea from hypersaline soda lakes in southwestern Siberia.</title>
        <authorList>
            <person name="Sorokin D.Y."/>
            <person name="Elcheninov A.G."/>
            <person name="Khizhniak T.V."/>
            <person name="Koenen M."/>
            <person name="Bale N.J."/>
            <person name="Damste J.S.S."/>
            <person name="Kublanov I.V."/>
        </authorList>
    </citation>
    <scope>NUCLEOTIDE SEQUENCE</scope>
    <source>
        <strain evidence="2">AArc-St2</strain>
    </source>
</reference>
<feature type="domain" description="Pyrrolo-quinoline quinone repeat" evidence="1">
    <location>
        <begin position="198"/>
        <end position="352"/>
    </location>
</feature>
<comment type="caution">
    <text evidence="2">The sequence shown here is derived from an EMBL/GenBank/DDBJ whole genome shotgun (WGS) entry which is preliminary data.</text>
</comment>
<accession>A0AAE3K6Z3</accession>
<dbReference type="SUPFAM" id="SSF50998">
    <property type="entry name" value="Quinoprotein alcohol dehydrogenase-like"/>
    <property type="match status" value="1"/>
</dbReference>
<reference evidence="2" key="2">
    <citation type="submission" date="2022-02" db="EMBL/GenBank/DDBJ databases">
        <authorList>
            <person name="Elcheninov A.G."/>
            <person name="Sorokin D.Y."/>
            <person name="Kublanov I.V."/>
        </authorList>
    </citation>
    <scope>NUCLEOTIDE SEQUENCE</scope>
    <source>
        <strain evidence="2">AArc-St2</strain>
    </source>
</reference>
<dbReference type="Gene3D" id="2.130.10.10">
    <property type="entry name" value="YVTN repeat-like/Quinoprotein amine dehydrogenase"/>
    <property type="match status" value="1"/>
</dbReference>
<dbReference type="PANTHER" id="PTHR34512:SF30">
    <property type="entry name" value="OUTER MEMBRANE PROTEIN ASSEMBLY FACTOR BAMB"/>
    <property type="match status" value="1"/>
</dbReference>
<organism evidence="2 3">
    <name type="scientific">Natronocalculus amylovorans</name>
    <dbReference type="NCBI Taxonomy" id="2917812"/>
    <lineage>
        <taxon>Archaea</taxon>
        <taxon>Methanobacteriati</taxon>
        <taxon>Methanobacteriota</taxon>
        <taxon>Stenosarchaea group</taxon>
        <taxon>Halobacteria</taxon>
        <taxon>Halobacteriales</taxon>
        <taxon>Haloferacaceae</taxon>
        <taxon>Natronocalculus</taxon>
    </lineage>
</organism>
<dbReference type="PROSITE" id="PS51257">
    <property type="entry name" value="PROKAR_LIPOPROTEIN"/>
    <property type="match status" value="1"/>
</dbReference>
<dbReference type="RefSeq" id="WP_250582615.1">
    <property type="nucleotide sequence ID" value="NZ_JAKRVX010000001.1"/>
</dbReference>
<proteinExistence type="predicted"/>
<sequence>MNLTRRDLLSSIGVGAIASLAGCGYQAAGGERVWESRQQIAHTTTIVAGETALFGARQYSGRQFDWDREQWYDAEETVLTKYDPHGYDGSFARFEPQYAIPPVVTDSYVFIGGSTGEVVAVNSTESEFGDVTWRYQTDQDIHTLVATESIVACYTADEQLLALDPTSGNERWQTRVNSRSELNCVAIGEQVLFVTVDDNTVHIASIMDGDEQWTAQYLQPAADSHHELIDVAVHDDTLIISLHNPDTETDTILAINSTDGSVRWSIEPMPQAIGAAPIVTSEHVYVPVRRGLITYGFTHGEHRWDLDATYRRQSSVVADRRGVYLFAQIDGRPNPRLLALSPGGEHRWDTYLGDDFSRIGALYLCGETLITRASSRFYGFRTTPGRRLSLW</sequence>
<dbReference type="SMART" id="SM00564">
    <property type="entry name" value="PQQ"/>
    <property type="match status" value="4"/>
</dbReference>
<keyword evidence="3" id="KW-1185">Reference proteome</keyword>
<dbReference type="InterPro" id="IPR002372">
    <property type="entry name" value="PQQ_rpt_dom"/>
</dbReference>
<evidence type="ECO:0000313" key="3">
    <source>
        <dbReference type="Proteomes" id="UP001203207"/>
    </source>
</evidence>
<protein>
    <submittedName>
        <fullName evidence="2">PQQ-binding-like beta-propeller repeat protein</fullName>
    </submittedName>
</protein>